<evidence type="ECO:0000313" key="5">
    <source>
        <dbReference type="EMBL" id="CAB4734072.1"/>
    </source>
</evidence>
<keyword evidence="2" id="KW-0812">Transmembrane</keyword>
<dbReference type="InterPro" id="IPR019931">
    <property type="entry name" value="LPXTG_anchor"/>
</dbReference>
<dbReference type="NCBIfam" id="TIGR01167">
    <property type="entry name" value="LPXTG_anchor"/>
    <property type="match status" value="1"/>
</dbReference>
<feature type="domain" description="Gram-positive cocci surface proteins LPxTG" evidence="3">
    <location>
        <begin position="189"/>
        <end position="224"/>
    </location>
</feature>
<dbReference type="AlphaFoldDB" id="A0A6J7PZJ4"/>
<gene>
    <name evidence="5" type="ORF">UFOPK2656_02342</name>
    <name evidence="6" type="ORF">UFOPK3099_01712</name>
    <name evidence="7" type="ORF">UFOPK3267_02353</name>
    <name evidence="8" type="ORF">UFOPK3651_02899</name>
    <name evidence="9" type="ORF">UFOPK3931_02786</name>
    <name evidence="4" type="ORF">UFOPK4189_02343</name>
</gene>
<evidence type="ECO:0000256" key="2">
    <source>
        <dbReference type="SAM" id="Phobius"/>
    </source>
</evidence>
<dbReference type="EMBL" id="CAFBIY010000161">
    <property type="protein sequence ID" value="CAB4852831.1"/>
    <property type="molecule type" value="Genomic_DNA"/>
</dbReference>
<evidence type="ECO:0000313" key="4">
    <source>
        <dbReference type="EMBL" id="CAB4364584.1"/>
    </source>
</evidence>
<dbReference type="EMBL" id="CAFBOL010000107">
    <property type="protein sequence ID" value="CAB5010516.1"/>
    <property type="molecule type" value="Genomic_DNA"/>
</dbReference>
<sequence length="224" mass="22922">MQRKISALIGAPLLVTTFLGFGSRNVGAADAGKVDIKVETNYDSSGGANQVWEANNVATDGVWPNQRELLGSNTPTVDQSYGGSVDVDIEIGANNTQISLFTSSIACLDLVKVTLTGDIFGTLSTFRDGLFTGSPANLVIDNSTPGTVVLTWTGSGCTSYLAEGGESVFNLTAPVAPTPTTDGAGSEGIPATGSNSGSVALIAVLTLLAGGALVLTTRRRMHHS</sequence>
<accession>A0A6J7PZJ4</accession>
<evidence type="ECO:0000259" key="3">
    <source>
        <dbReference type="PROSITE" id="PS50847"/>
    </source>
</evidence>
<evidence type="ECO:0000313" key="7">
    <source>
        <dbReference type="EMBL" id="CAB4852831.1"/>
    </source>
</evidence>
<dbReference type="EMBL" id="CAFBMT010000024">
    <property type="protein sequence ID" value="CAB4951708.1"/>
    <property type="molecule type" value="Genomic_DNA"/>
</dbReference>
<evidence type="ECO:0000313" key="6">
    <source>
        <dbReference type="EMBL" id="CAB4826350.1"/>
    </source>
</evidence>
<evidence type="ECO:0000313" key="9">
    <source>
        <dbReference type="EMBL" id="CAB5010516.1"/>
    </source>
</evidence>
<protein>
    <submittedName>
        <fullName evidence="9">Unannotated protein</fullName>
    </submittedName>
</protein>
<keyword evidence="1" id="KW-0964">Secreted</keyword>
<name>A0A6J7PZJ4_9ZZZZ</name>
<dbReference type="EMBL" id="CAEZYF010000016">
    <property type="protein sequence ID" value="CAB4734072.1"/>
    <property type="molecule type" value="Genomic_DNA"/>
</dbReference>
<keyword evidence="2" id="KW-1133">Transmembrane helix</keyword>
<dbReference type="EMBL" id="CAFAAV010000136">
    <property type="protein sequence ID" value="CAB4826350.1"/>
    <property type="molecule type" value="Genomic_DNA"/>
</dbReference>
<feature type="transmembrane region" description="Helical" evidence="2">
    <location>
        <begin position="197"/>
        <end position="216"/>
    </location>
</feature>
<keyword evidence="2" id="KW-0472">Membrane</keyword>
<proteinExistence type="predicted"/>
<dbReference type="EMBL" id="CAESGF010000015">
    <property type="protein sequence ID" value="CAB4364584.1"/>
    <property type="molecule type" value="Genomic_DNA"/>
</dbReference>
<organism evidence="9">
    <name type="scientific">freshwater metagenome</name>
    <dbReference type="NCBI Taxonomy" id="449393"/>
    <lineage>
        <taxon>unclassified sequences</taxon>
        <taxon>metagenomes</taxon>
        <taxon>ecological metagenomes</taxon>
    </lineage>
</organism>
<evidence type="ECO:0000313" key="8">
    <source>
        <dbReference type="EMBL" id="CAB4951708.1"/>
    </source>
</evidence>
<evidence type="ECO:0000256" key="1">
    <source>
        <dbReference type="ARBA" id="ARBA00022525"/>
    </source>
</evidence>
<dbReference type="PROSITE" id="PS50847">
    <property type="entry name" value="GRAM_POS_ANCHORING"/>
    <property type="match status" value="1"/>
</dbReference>
<reference evidence="9" key="1">
    <citation type="submission" date="2020-05" db="EMBL/GenBank/DDBJ databases">
        <authorList>
            <person name="Chiriac C."/>
            <person name="Salcher M."/>
            <person name="Ghai R."/>
            <person name="Kavagutti S V."/>
        </authorList>
    </citation>
    <scope>NUCLEOTIDE SEQUENCE</scope>
</reference>